<organism evidence="2 3">
    <name type="scientific">Nocardia nova</name>
    <dbReference type="NCBI Taxonomy" id="37330"/>
    <lineage>
        <taxon>Bacteria</taxon>
        <taxon>Bacillati</taxon>
        <taxon>Actinomycetota</taxon>
        <taxon>Actinomycetes</taxon>
        <taxon>Mycobacteriales</taxon>
        <taxon>Nocardiaceae</taxon>
        <taxon>Nocardia</taxon>
    </lineage>
</organism>
<dbReference type="Proteomes" id="UP000238356">
    <property type="component" value="Unassembled WGS sequence"/>
</dbReference>
<keyword evidence="3" id="KW-1185">Reference proteome</keyword>
<dbReference type="RefSeq" id="WP_104363891.1">
    <property type="nucleotide sequence ID" value="NZ_PSZD01000015.1"/>
</dbReference>
<protein>
    <submittedName>
        <fullName evidence="2">NAD(P)/FAD-dependent oxidoreductase</fullName>
    </submittedName>
</protein>
<evidence type="ECO:0000313" key="3">
    <source>
        <dbReference type="Proteomes" id="UP000238356"/>
    </source>
</evidence>
<dbReference type="Gene3D" id="3.50.50.60">
    <property type="entry name" value="FAD/NAD(P)-binding domain"/>
    <property type="match status" value="1"/>
</dbReference>
<dbReference type="EMBL" id="PSZD01000015">
    <property type="protein sequence ID" value="PPJ25549.1"/>
    <property type="molecule type" value="Genomic_DNA"/>
</dbReference>
<dbReference type="InterPro" id="IPR002938">
    <property type="entry name" value="FAD-bd"/>
</dbReference>
<sequence>MSKNVEKVDIIIVGARCAGSAAAVPLARAGHKVVVLDKARFPSDTMSTHVLVPNGVQELQFMGALPKILALGPSKSRYLTLQDGDVEIKERFKPFSGIDYGLCIPRDLQDATLVEAARDAGADVRESTKVEQVVWRDGRAVGVICRNRETEYEIQAELVIGADGRQSRIAAEVGAWTPYRASKNGRGFVFRYLDDPLGTAAPDAFQIFRADGDQVLVLPSCPAGRTLVVNMTDATRIPDYRADPDGSWERMLARNPALAARIGGATNVSKLRSTADLSAFYRRSSGPGWALAGDAGHFKDPVTGNGMRDALKFGRLLGEAAATTLYNPTELDAALRDWEAARDADTISTYHWGNRESRPGSSSPLTREVLRTFVGDDQPNLSDTFNRVRPVESVIGPVRLLTGLVRALRSPGADRCAILREVRVELPQEISLRRHRLLDGFRSTRPTATERDGWSVGPIPKAPSYRAAATVSDGSTPTPGAETTIMIRNINESGVPR</sequence>
<evidence type="ECO:0000259" key="1">
    <source>
        <dbReference type="Pfam" id="PF01494"/>
    </source>
</evidence>
<gene>
    <name evidence="2" type="ORF">C5F51_22145</name>
</gene>
<name>A0A2S6A1Z3_9NOCA</name>
<proteinExistence type="predicted"/>
<dbReference type="PRINTS" id="PR00420">
    <property type="entry name" value="RNGMNOXGNASE"/>
</dbReference>
<evidence type="ECO:0000313" key="2">
    <source>
        <dbReference type="EMBL" id="PPJ25549.1"/>
    </source>
</evidence>
<dbReference type="GO" id="GO:0071949">
    <property type="term" value="F:FAD binding"/>
    <property type="evidence" value="ECO:0007669"/>
    <property type="project" value="InterPro"/>
</dbReference>
<comment type="caution">
    <text evidence="2">The sequence shown here is derived from an EMBL/GenBank/DDBJ whole genome shotgun (WGS) entry which is preliminary data.</text>
</comment>
<dbReference type="PANTHER" id="PTHR42685">
    <property type="entry name" value="GERANYLGERANYL DIPHOSPHATE REDUCTASE"/>
    <property type="match status" value="1"/>
</dbReference>
<reference evidence="2 3" key="1">
    <citation type="submission" date="2018-02" db="EMBL/GenBank/DDBJ databases">
        <title>8 Nocardia nova and 1 Nocardia cyriacigeorgica strain used for evolution to TMP-SMX.</title>
        <authorList>
            <person name="Mehta H."/>
            <person name="Weng J."/>
            <person name="Shamoo Y."/>
        </authorList>
    </citation>
    <scope>NUCLEOTIDE SEQUENCE [LARGE SCALE GENOMIC DNA]</scope>
    <source>
        <strain evidence="2 3">BAA2227</strain>
    </source>
</reference>
<dbReference type="InterPro" id="IPR036188">
    <property type="entry name" value="FAD/NAD-bd_sf"/>
</dbReference>
<dbReference type="Pfam" id="PF01494">
    <property type="entry name" value="FAD_binding_3"/>
    <property type="match status" value="1"/>
</dbReference>
<dbReference type="PANTHER" id="PTHR42685:SF22">
    <property type="entry name" value="CONDITIONED MEDIUM FACTOR RECEPTOR 1"/>
    <property type="match status" value="1"/>
</dbReference>
<feature type="domain" description="FAD-binding" evidence="1">
    <location>
        <begin position="7"/>
        <end position="310"/>
    </location>
</feature>
<accession>A0A2S6A1Z3</accession>
<dbReference type="AlphaFoldDB" id="A0A2S6A1Z3"/>
<dbReference type="InterPro" id="IPR050407">
    <property type="entry name" value="Geranylgeranyl_reductase"/>
</dbReference>
<dbReference type="SUPFAM" id="SSF51905">
    <property type="entry name" value="FAD/NAD(P)-binding domain"/>
    <property type="match status" value="1"/>
</dbReference>